<evidence type="ECO:0000256" key="4">
    <source>
        <dbReference type="ARBA" id="ARBA00023043"/>
    </source>
</evidence>
<comment type="caution">
    <text evidence="11">The sequence shown here is derived from an EMBL/GenBank/DDBJ whole genome shotgun (WGS) entry which is preliminary data.</text>
</comment>
<dbReference type="Proteomes" id="UP001438707">
    <property type="component" value="Unassembled WGS sequence"/>
</dbReference>
<name>A0AAW1QUJ1_9CHLO</name>
<comment type="subcellular location">
    <subcellularLocation>
        <location evidence="1">Endoplasmic reticulum membrane</location>
    </subcellularLocation>
</comment>
<dbReference type="PROSITE" id="PS50297">
    <property type="entry name" value="ANK_REP_REGION"/>
    <property type="match status" value="1"/>
</dbReference>
<evidence type="ECO:0000313" key="12">
    <source>
        <dbReference type="Proteomes" id="UP001438707"/>
    </source>
</evidence>
<keyword evidence="2" id="KW-0677">Repeat</keyword>
<feature type="compositionally biased region" description="Polar residues" evidence="9">
    <location>
        <begin position="232"/>
        <end position="242"/>
    </location>
</feature>
<keyword evidence="5" id="KW-0472">Membrane</keyword>
<protein>
    <recommendedName>
        <fullName evidence="10">Ankyrin repeat domain-containing protein</fullName>
    </recommendedName>
</protein>
<feature type="compositionally biased region" description="Basic and acidic residues" evidence="9">
    <location>
        <begin position="45"/>
        <end position="62"/>
    </location>
</feature>
<evidence type="ECO:0000256" key="6">
    <source>
        <dbReference type="ARBA" id="ARBA00023186"/>
    </source>
</evidence>
<sequence length="895" mass="98457">MTLESSDDEEWFDTVDSWQAGELDKDSEAGTDDGWEDDGSGVAGLDHHLPLLHGLRGDRPRGDLGGIVTEGAGPFAHRQSPGKWVTPTGEPGLSAAAPGSPLLQSSPQSSHAAQQYGHAAFSAGQAQAPRRSSSRSRRKSAELRQPYQHFHGQSTDGYYSAEAGIPPLSPYMDQAETDPYPAHDTHGHPPVQDLYDASSSHGDLSTIYSGQASYYEQPVQDGSYDQQGVVWPSQQQPGSNGSHAPAFEDDWDPRYEHGDPSHPAEHHGDAYEPDTQSFETPADRLSTLAQIQDLCASQHLEGEDPAYAMQAQADQTLYEQQTQAPSHTEQHGFDPRSFPHHANELPDHWEQQQVTQDAASMGMQQPNGLVSPAEAPHRQHIRSSSEAAAAAAASTDRPSARPLHHSTQSLPSSFGDLSWPAHRAAFEGNVDGLLALMQGLSSEKQQELDPQGNSVLHLAVLRRNSLMVQALLDMGFPNDLKNARRWEPLDEAVALRDFELTRILLEQSHKAVKSLIKSKKGDLLQTLRSIDDVSFKVKWELGSSIVGPLLRRYGPHDTYSVWKRGTKVRVDGTLMGLDQKASVPKFKRGHFSVLFDASAQPASLVLADHRKGTYLNMTKERKQRKPDLDSEVRQQINEGAEKTKFRPSDFHFKPVRGWLGGDSTEKIEGWKTRVYEATGKMVAVTISKVPIRLASNLTFDEYLQMVFEDDPFVEQQIDPLAMGGQKPGGHRASAAATGMSADQAASAEKKVAAKQGGRKLSARCWMAEDFPMSLQQLSPILDIVGHANKHVARAAKFLHKYGEIGLFPVRLQVPIMYTVYLNSSFQKFGQLGPGSEAMQDGFFDLPAGYQPKTMDEVIQKRHLRAQEAAELERQQGSASPLQLDLTEAEMRALES</sequence>
<dbReference type="InterPro" id="IPR002110">
    <property type="entry name" value="Ankyrin_rpt"/>
</dbReference>
<feature type="region of interest" description="Disordered" evidence="9">
    <location>
        <begin position="229"/>
        <end position="278"/>
    </location>
</feature>
<feature type="repeat" description="ANK" evidence="8">
    <location>
        <begin position="451"/>
        <end position="483"/>
    </location>
</feature>
<accession>A0AAW1QUJ1</accession>
<feature type="region of interest" description="Disordered" evidence="9">
    <location>
        <begin position="1"/>
        <end position="202"/>
    </location>
</feature>
<organism evidence="11 12">
    <name type="scientific">Apatococcus lobatus</name>
    <dbReference type="NCBI Taxonomy" id="904363"/>
    <lineage>
        <taxon>Eukaryota</taxon>
        <taxon>Viridiplantae</taxon>
        <taxon>Chlorophyta</taxon>
        <taxon>core chlorophytes</taxon>
        <taxon>Trebouxiophyceae</taxon>
        <taxon>Chlorellales</taxon>
        <taxon>Chlorellaceae</taxon>
        <taxon>Apatococcus</taxon>
    </lineage>
</organism>
<evidence type="ECO:0000256" key="7">
    <source>
        <dbReference type="ARBA" id="ARBA00037107"/>
    </source>
</evidence>
<evidence type="ECO:0000256" key="8">
    <source>
        <dbReference type="PROSITE-ProRule" id="PRU00023"/>
    </source>
</evidence>
<feature type="compositionally biased region" description="Polar residues" evidence="9">
    <location>
        <begin position="317"/>
        <end position="327"/>
    </location>
</feature>
<dbReference type="PROSITE" id="PS50088">
    <property type="entry name" value="ANK_REPEAT"/>
    <property type="match status" value="1"/>
</dbReference>
<dbReference type="InterPro" id="IPR055285">
    <property type="entry name" value="ANKRD13_C"/>
</dbReference>
<dbReference type="PANTHER" id="PTHR12447:SF25">
    <property type="entry name" value="ANKYRIN REPEAT DOMAIN-CONTAINING PROTEIN 13C"/>
    <property type="match status" value="1"/>
</dbReference>
<evidence type="ECO:0000259" key="10">
    <source>
        <dbReference type="Pfam" id="PF11904"/>
    </source>
</evidence>
<feature type="domain" description="Ankyrin repeat" evidence="10">
    <location>
        <begin position="569"/>
        <end position="837"/>
    </location>
</feature>
<dbReference type="AlphaFoldDB" id="A0AAW1QUJ1"/>
<keyword evidence="12" id="KW-1185">Reference proteome</keyword>
<feature type="compositionally biased region" description="Acidic residues" evidence="9">
    <location>
        <begin position="1"/>
        <end position="13"/>
    </location>
</feature>
<keyword evidence="4 8" id="KW-0040">ANK repeat</keyword>
<dbReference type="PANTHER" id="PTHR12447">
    <property type="entry name" value="ANKYRIN REPEAT DOMAIN-CONTAINING PROTEIN 13"/>
    <property type="match status" value="1"/>
</dbReference>
<feature type="compositionally biased region" description="Low complexity" evidence="9">
    <location>
        <begin position="384"/>
        <end position="394"/>
    </location>
</feature>
<dbReference type="Pfam" id="PF12796">
    <property type="entry name" value="Ank_2"/>
    <property type="match status" value="1"/>
</dbReference>
<feature type="region of interest" description="Disordered" evidence="9">
    <location>
        <begin position="317"/>
        <end position="343"/>
    </location>
</feature>
<evidence type="ECO:0000313" key="11">
    <source>
        <dbReference type="EMBL" id="KAK9825206.1"/>
    </source>
</evidence>
<dbReference type="SUPFAM" id="SSF48403">
    <property type="entry name" value="Ankyrin repeat"/>
    <property type="match status" value="1"/>
</dbReference>
<evidence type="ECO:0000256" key="1">
    <source>
        <dbReference type="ARBA" id="ARBA00004586"/>
    </source>
</evidence>
<keyword evidence="3" id="KW-0256">Endoplasmic reticulum</keyword>
<dbReference type="Gene3D" id="1.25.40.20">
    <property type="entry name" value="Ankyrin repeat-containing domain"/>
    <property type="match status" value="1"/>
</dbReference>
<feature type="compositionally biased region" description="Acidic residues" evidence="9">
    <location>
        <begin position="29"/>
        <end position="39"/>
    </location>
</feature>
<evidence type="ECO:0000256" key="3">
    <source>
        <dbReference type="ARBA" id="ARBA00022824"/>
    </source>
</evidence>
<comment type="function">
    <text evidence="7">Acts as a molecular chaperone for G protein-coupled receptors, regulating their biogenesis and exit from the ER.</text>
</comment>
<evidence type="ECO:0000256" key="2">
    <source>
        <dbReference type="ARBA" id="ARBA00022737"/>
    </source>
</evidence>
<proteinExistence type="predicted"/>
<dbReference type="GO" id="GO:0005789">
    <property type="term" value="C:endoplasmic reticulum membrane"/>
    <property type="evidence" value="ECO:0007669"/>
    <property type="project" value="UniProtKB-SubCell"/>
</dbReference>
<reference evidence="11 12" key="1">
    <citation type="journal article" date="2024" name="Nat. Commun.">
        <title>Phylogenomics reveals the evolutionary origins of lichenization in chlorophyte algae.</title>
        <authorList>
            <person name="Puginier C."/>
            <person name="Libourel C."/>
            <person name="Otte J."/>
            <person name="Skaloud P."/>
            <person name="Haon M."/>
            <person name="Grisel S."/>
            <person name="Petersen M."/>
            <person name="Berrin J.G."/>
            <person name="Delaux P.M."/>
            <person name="Dal Grande F."/>
            <person name="Keller J."/>
        </authorList>
    </citation>
    <scope>NUCLEOTIDE SEQUENCE [LARGE SCALE GENOMIC DNA]</scope>
    <source>
        <strain evidence="11 12">SAG 2145</strain>
    </source>
</reference>
<feature type="region of interest" description="Disordered" evidence="9">
    <location>
        <begin position="363"/>
        <end position="411"/>
    </location>
</feature>
<dbReference type="InterPro" id="IPR036770">
    <property type="entry name" value="Ankyrin_rpt-contain_sf"/>
</dbReference>
<feature type="compositionally biased region" description="Low complexity" evidence="9">
    <location>
        <begin position="91"/>
        <end position="115"/>
    </location>
</feature>
<gene>
    <name evidence="11" type="ORF">WJX74_000055</name>
</gene>
<dbReference type="Pfam" id="PF11904">
    <property type="entry name" value="ANKRD13_C"/>
    <property type="match status" value="1"/>
</dbReference>
<evidence type="ECO:0000256" key="9">
    <source>
        <dbReference type="SAM" id="MobiDB-lite"/>
    </source>
</evidence>
<evidence type="ECO:0000256" key="5">
    <source>
        <dbReference type="ARBA" id="ARBA00023136"/>
    </source>
</evidence>
<dbReference type="InterPro" id="IPR021832">
    <property type="entry name" value="ANKRD13"/>
</dbReference>
<keyword evidence="6" id="KW-0143">Chaperone</keyword>
<dbReference type="EMBL" id="JALJOS010000025">
    <property type="protein sequence ID" value="KAK9825206.1"/>
    <property type="molecule type" value="Genomic_DNA"/>
</dbReference>
<feature type="compositionally biased region" description="Basic and acidic residues" evidence="9">
    <location>
        <begin position="252"/>
        <end position="270"/>
    </location>
</feature>